<organism evidence="2 3">
    <name type="scientific">Handroanthus impetiginosus</name>
    <dbReference type="NCBI Taxonomy" id="429701"/>
    <lineage>
        <taxon>Eukaryota</taxon>
        <taxon>Viridiplantae</taxon>
        <taxon>Streptophyta</taxon>
        <taxon>Embryophyta</taxon>
        <taxon>Tracheophyta</taxon>
        <taxon>Spermatophyta</taxon>
        <taxon>Magnoliopsida</taxon>
        <taxon>eudicotyledons</taxon>
        <taxon>Gunneridae</taxon>
        <taxon>Pentapetalae</taxon>
        <taxon>asterids</taxon>
        <taxon>lamiids</taxon>
        <taxon>Lamiales</taxon>
        <taxon>Bignoniaceae</taxon>
        <taxon>Crescentiina</taxon>
        <taxon>Tabebuia alliance</taxon>
        <taxon>Handroanthus</taxon>
    </lineage>
</organism>
<evidence type="ECO:0000313" key="3">
    <source>
        <dbReference type="Proteomes" id="UP000231279"/>
    </source>
</evidence>
<dbReference type="OrthoDB" id="405996at2759"/>
<comment type="caution">
    <text evidence="2">The sequence shown here is derived from an EMBL/GenBank/DDBJ whole genome shotgun (WGS) entry which is preliminary data.</text>
</comment>
<dbReference type="AlphaFoldDB" id="A0A2G9H235"/>
<proteinExistence type="predicted"/>
<reference evidence="3" key="1">
    <citation type="journal article" date="2018" name="Gigascience">
        <title>Genome assembly of the Pink Ipe (Handroanthus impetiginosus, Bignoniaceae), a highly valued, ecologically keystone Neotropical timber forest tree.</title>
        <authorList>
            <person name="Silva-Junior O.B."/>
            <person name="Grattapaglia D."/>
            <person name="Novaes E."/>
            <person name="Collevatti R.G."/>
        </authorList>
    </citation>
    <scope>NUCLEOTIDE SEQUENCE [LARGE SCALE GENOMIC DNA]</scope>
    <source>
        <strain evidence="3">cv. UFG-1</strain>
    </source>
</reference>
<dbReference type="Proteomes" id="UP000231279">
    <property type="component" value="Unassembled WGS sequence"/>
</dbReference>
<keyword evidence="1" id="KW-0812">Transmembrane</keyword>
<evidence type="ECO:0000256" key="1">
    <source>
        <dbReference type="SAM" id="Phobius"/>
    </source>
</evidence>
<protein>
    <submittedName>
        <fullName evidence="2">Uncharacterized protein</fullName>
    </submittedName>
</protein>
<sequence>MEEKNRIVLHAVVAVHFLTHPPLLLIILRDPRASGSGINHSGIQFKNRILFTVSLNFQPLSPSPLVASDIAFPKKIKFQEPSKRPLTFFLNFLISKP</sequence>
<gene>
    <name evidence="2" type="ORF">CDL12_15808</name>
</gene>
<keyword evidence="3" id="KW-1185">Reference proteome</keyword>
<feature type="transmembrane region" description="Helical" evidence="1">
    <location>
        <begin position="7"/>
        <end position="28"/>
    </location>
</feature>
<keyword evidence="1" id="KW-0472">Membrane</keyword>
<accession>A0A2G9H235</accession>
<dbReference type="EMBL" id="NKXS01002909">
    <property type="protein sequence ID" value="PIN11592.1"/>
    <property type="molecule type" value="Genomic_DNA"/>
</dbReference>
<evidence type="ECO:0000313" key="2">
    <source>
        <dbReference type="EMBL" id="PIN11592.1"/>
    </source>
</evidence>
<name>A0A2G9H235_9LAMI</name>
<keyword evidence="1" id="KW-1133">Transmembrane helix</keyword>